<accession>A0A5J4WSF0</accession>
<dbReference type="Proteomes" id="UP000324800">
    <property type="component" value="Unassembled WGS sequence"/>
</dbReference>
<feature type="compositionally biased region" description="Acidic residues" evidence="1">
    <location>
        <begin position="513"/>
        <end position="524"/>
    </location>
</feature>
<dbReference type="EMBL" id="SNRW01001201">
    <property type="protein sequence ID" value="KAA6397345.1"/>
    <property type="molecule type" value="Genomic_DNA"/>
</dbReference>
<dbReference type="InterPro" id="IPR051092">
    <property type="entry name" value="FYVE_RhoGEF_PH"/>
</dbReference>
<reference evidence="3 4" key="1">
    <citation type="submission" date="2019-03" db="EMBL/GenBank/DDBJ databases">
        <title>Single cell metagenomics reveals metabolic interactions within the superorganism composed of flagellate Streblomastix strix and complex community of Bacteroidetes bacteria on its surface.</title>
        <authorList>
            <person name="Treitli S.C."/>
            <person name="Kolisko M."/>
            <person name="Husnik F."/>
            <person name="Keeling P."/>
            <person name="Hampl V."/>
        </authorList>
    </citation>
    <scope>NUCLEOTIDE SEQUENCE [LARGE SCALE GENOMIC DNA]</scope>
    <source>
        <strain evidence="3">ST1C</strain>
    </source>
</reference>
<proteinExistence type="predicted"/>
<feature type="domain" description="DH" evidence="2">
    <location>
        <begin position="34"/>
        <end position="216"/>
    </location>
</feature>
<feature type="region of interest" description="Disordered" evidence="1">
    <location>
        <begin position="592"/>
        <end position="631"/>
    </location>
</feature>
<feature type="compositionally biased region" description="Low complexity" evidence="1">
    <location>
        <begin position="603"/>
        <end position="628"/>
    </location>
</feature>
<dbReference type="SUPFAM" id="SSF50729">
    <property type="entry name" value="PH domain-like"/>
    <property type="match status" value="1"/>
</dbReference>
<dbReference type="Gene3D" id="2.30.29.30">
    <property type="entry name" value="Pleckstrin-homology domain (PH domain)/Phosphotyrosine-binding domain (PTB)"/>
    <property type="match status" value="1"/>
</dbReference>
<feature type="compositionally biased region" description="Basic and acidic residues" evidence="1">
    <location>
        <begin position="502"/>
        <end position="512"/>
    </location>
</feature>
<dbReference type="PANTHER" id="PTHR12673">
    <property type="entry name" value="FACIOGENITAL DYSPLASIA PROTEIN"/>
    <property type="match status" value="1"/>
</dbReference>
<dbReference type="Pfam" id="PF00621">
    <property type="entry name" value="RhoGEF"/>
    <property type="match status" value="1"/>
</dbReference>
<name>A0A5J4WSF0_9EUKA</name>
<organism evidence="3 4">
    <name type="scientific">Streblomastix strix</name>
    <dbReference type="NCBI Taxonomy" id="222440"/>
    <lineage>
        <taxon>Eukaryota</taxon>
        <taxon>Metamonada</taxon>
        <taxon>Preaxostyla</taxon>
        <taxon>Oxymonadida</taxon>
        <taxon>Streblomastigidae</taxon>
        <taxon>Streblomastix</taxon>
    </lineage>
</organism>
<evidence type="ECO:0000259" key="2">
    <source>
        <dbReference type="PROSITE" id="PS50010"/>
    </source>
</evidence>
<sequence length="950" mass="109385">MDDEAKRQRSAVVIQKAWRRFAKHLVWNAKKYKDRKNVVQELLQTEEQYMQQLSIAITYYYDPIKENKLIPLNILNDIFVNMKSIMQINNELLQLLRKRVEHWCYGQRVGDIFCQLAPFLKLYVDYCQHQEQAKQLLQDHQAQNSGFRNFLINTALLKEVRHTLDSLLITPVQRIPRYNMLLRNLLNCTLPSQPDYNLLKAAVSVMQETTQFVNTSIHKKKNLDKIYEIQQMLDDYPFTLAISSRRFIMQCSTTKVNRKSFSKRLLLVFNDIILLVEPKWALRQRYLYKAQINLTETEMIRVDGIQSPQDQKQQQQGKQTQQQRSKSIDSSSIKFDANQTNTLLFLTPKRSFLFKFDTTQVLTTLFNSISTCMDEIKQLATNNSSAKETPTLPAIRNSLAECKLQLIPPSHPVEWMRALQNEDVDWDNLQFYNDGDQEREKEKKEEKKRQKEKMKKRGSTEFDIDTLKARRVIQNGSVTVRPRSQLDQMEISTGSITTRVPSHLDEESKQNDDSIDNIDEDYSTNDEQKDKESDYGKDQDSETEKQSFNFDIELIDSPGIDNKLHILEPPQFDALQPLNENPSLDKLLSTNEHSLSNNERPNSNKLSQSKNQLSSKLLSLSEKQTSSSIDKQPLSVFEQQPQSIFNQSSNQQLNPLSTSGTNLSQTSTLNSLKKLTQPLTKVSSTTLDLTQLKVKPPPPQPPQSCPDREGFVSVSLLVHQRNQQQEKKDQFVTISISDRKKIFEENIRLKQQSETMKPKIYTKSPINVSRINQPRSALVTVSSAEQLKLDQNIQAQDKQETSYDQIQPSPQRVFNIMQLIEKFNKADELALKELDARKSQSLLNRKNSKGSLQALVANQSPDRLFKSPTALSIGQGSFRASLLNNNDFQTLSTISTEAEIDTQGKMKQQQESSTDQDETQNLNSLNEVIEINNTQGYEQQSNLINSDSPP</sequence>
<dbReference type="PANTHER" id="PTHR12673:SF159">
    <property type="entry name" value="LD03170P"/>
    <property type="match status" value="1"/>
</dbReference>
<dbReference type="InterPro" id="IPR011993">
    <property type="entry name" value="PH-like_dom_sf"/>
</dbReference>
<evidence type="ECO:0000313" key="4">
    <source>
        <dbReference type="Proteomes" id="UP000324800"/>
    </source>
</evidence>
<feature type="region of interest" description="Disordered" evidence="1">
    <location>
        <begin position="306"/>
        <end position="331"/>
    </location>
</feature>
<feature type="region of interest" description="Disordered" evidence="1">
    <location>
        <begin position="431"/>
        <end position="459"/>
    </location>
</feature>
<dbReference type="GO" id="GO:0005737">
    <property type="term" value="C:cytoplasm"/>
    <property type="evidence" value="ECO:0007669"/>
    <property type="project" value="TreeGrafter"/>
</dbReference>
<dbReference type="OrthoDB" id="245697at2759"/>
<feature type="region of interest" description="Disordered" evidence="1">
    <location>
        <begin position="475"/>
        <end position="548"/>
    </location>
</feature>
<dbReference type="GO" id="GO:0005085">
    <property type="term" value="F:guanyl-nucleotide exchange factor activity"/>
    <property type="evidence" value="ECO:0007669"/>
    <property type="project" value="InterPro"/>
</dbReference>
<dbReference type="Gene3D" id="1.20.900.10">
    <property type="entry name" value="Dbl homology (DH) domain"/>
    <property type="match status" value="1"/>
</dbReference>
<dbReference type="SMART" id="SM00325">
    <property type="entry name" value="RhoGEF"/>
    <property type="match status" value="1"/>
</dbReference>
<dbReference type="CDD" id="cd00160">
    <property type="entry name" value="RhoGEF"/>
    <property type="match status" value="1"/>
</dbReference>
<dbReference type="InterPro" id="IPR000219">
    <property type="entry name" value="DH_dom"/>
</dbReference>
<comment type="caution">
    <text evidence="3">The sequence shown here is derived from an EMBL/GenBank/DDBJ whole genome shotgun (WGS) entry which is preliminary data.</text>
</comment>
<dbReference type="SUPFAM" id="SSF48065">
    <property type="entry name" value="DBL homology domain (DH-domain)"/>
    <property type="match status" value="1"/>
</dbReference>
<dbReference type="InterPro" id="IPR035899">
    <property type="entry name" value="DBL_dom_sf"/>
</dbReference>
<dbReference type="PROSITE" id="PS50010">
    <property type="entry name" value="DH_2"/>
    <property type="match status" value="1"/>
</dbReference>
<gene>
    <name evidence="3" type="ORF">EZS28_007127</name>
</gene>
<feature type="compositionally biased region" description="Basic and acidic residues" evidence="1">
    <location>
        <begin position="436"/>
        <end position="449"/>
    </location>
</feature>
<evidence type="ECO:0000313" key="3">
    <source>
        <dbReference type="EMBL" id="KAA6397345.1"/>
    </source>
</evidence>
<feature type="compositionally biased region" description="Polar residues" evidence="1">
    <location>
        <begin position="485"/>
        <end position="500"/>
    </location>
</feature>
<dbReference type="AlphaFoldDB" id="A0A5J4WSF0"/>
<feature type="compositionally biased region" description="Polar residues" evidence="1">
    <location>
        <begin position="592"/>
        <end position="601"/>
    </location>
</feature>
<evidence type="ECO:0000256" key="1">
    <source>
        <dbReference type="SAM" id="MobiDB-lite"/>
    </source>
</evidence>
<feature type="compositionally biased region" description="Basic and acidic residues" evidence="1">
    <location>
        <begin position="526"/>
        <end position="545"/>
    </location>
</feature>
<protein>
    <submittedName>
        <fullName evidence="3">Putative guanine nucleotide exchange factor</fullName>
    </submittedName>
</protein>